<feature type="chain" id="PRO_5002432448" evidence="1">
    <location>
        <begin position="19"/>
        <end position="34"/>
    </location>
</feature>
<evidence type="ECO:0000256" key="1">
    <source>
        <dbReference type="SAM" id="SignalP"/>
    </source>
</evidence>
<dbReference type="EMBL" id="GBXM01061745">
    <property type="protein sequence ID" value="JAH46832.1"/>
    <property type="molecule type" value="Transcribed_RNA"/>
</dbReference>
<organism evidence="2">
    <name type="scientific">Anguilla anguilla</name>
    <name type="common">European freshwater eel</name>
    <name type="synonym">Muraena anguilla</name>
    <dbReference type="NCBI Taxonomy" id="7936"/>
    <lineage>
        <taxon>Eukaryota</taxon>
        <taxon>Metazoa</taxon>
        <taxon>Chordata</taxon>
        <taxon>Craniata</taxon>
        <taxon>Vertebrata</taxon>
        <taxon>Euteleostomi</taxon>
        <taxon>Actinopterygii</taxon>
        <taxon>Neopterygii</taxon>
        <taxon>Teleostei</taxon>
        <taxon>Anguilliformes</taxon>
        <taxon>Anguillidae</taxon>
        <taxon>Anguilla</taxon>
    </lineage>
</organism>
<keyword evidence="1" id="KW-0732">Signal</keyword>
<reference evidence="2" key="1">
    <citation type="submission" date="2014-11" db="EMBL/GenBank/DDBJ databases">
        <authorList>
            <person name="Amaro Gonzalez C."/>
        </authorList>
    </citation>
    <scope>NUCLEOTIDE SEQUENCE</scope>
</reference>
<name>A0A0E9T010_ANGAN</name>
<evidence type="ECO:0000313" key="2">
    <source>
        <dbReference type="EMBL" id="JAH46832.1"/>
    </source>
</evidence>
<sequence>MFSFLLFYFFLYFNPLWSEFKAPVHLPEHRQRRS</sequence>
<protein>
    <submittedName>
        <fullName evidence="2">Uncharacterized protein</fullName>
    </submittedName>
</protein>
<proteinExistence type="predicted"/>
<dbReference type="AlphaFoldDB" id="A0A0E9T010"/>
<reference evidence="2" key="2">
    <citation type="journal article" date="2015" name="Fish Shellfish Immunol.">
        <title>Early steps in the European eel (Anguilla anguilla)-Vibrio vulnificus interaction in the gills: Role of the RtxA13 toxin.</title>
        <authorList>
            <person name="Callol A."/>
            <person name="Pajuelo D."/>
            <person name="Ebbesson L."/>
            <person name="Teles M."/>
            <person name="MacKenzie S."/>
            <person name="Amaro C."/>
        </authorList>
    </citation>
    <scope>NUCLEOTIDE SEQUENCE</scope>
</reference>
<feature type="signal peptide" evidence="1">
    <location>
        <begin position="1"/>
        <end position="18"/>
    </location>
</feature>
<accession>A0A0E9T010</accession>